<evidence type="ECO:0000313" key="7">
    <source>
        <dbReference type="EMBL" id="GBC97705.1"/>
    </source>
</evidence>
<feature type="domain" description="Sugar-binding" evidence="6">
    <location>
        <begin position="397"/>
        <end position="466"/>
    </location>
</feature>
<protein>
    <submittedName>
        <fullName evidence="7">Transcriptional regulator LsrR</fullName>
    </submittedName>
</protein>
<dbReference type="EMBL" id="BEHT01000002">
    <property type="protein sequence ID" value="GBC97705.1"/>
    <property type="molecule type" value="Genomic_DNA"/>
</dbReference>
<dbReference type="Proteomes" id="UP000236173">
    <property type="component" value="Unassembled WGS sequence"/>
</dbReference>
<proteinExistence type="inferred from homology"/>
<dbReference type="Gene3D" id="3.40.50.1360">
    <property type="match status" value="3"/>
</dbReference>
<evidence type="ECO:0000256" key="2">
    <source>
        <dbReference type="ARBA" id="ARBA00023015"/>
    </source>
</evidence>
<dbReference type="Pfam" id="PF04198">
    <property type="entry name" value="Sugar-bind"/>
    <property type="match status" value="2"/>
</dbReference>
<feature type="region of interest" description="Disordered" evidence="5">
    <location>
        <begin position="659"/>
        <end position="687"/>
    </location>
</feature>
<dbReference type="AlphaFoldDB" id="A0A2H5X947"/>
<keyword evidence="2" id="KW-0805">Transcription regulation</keyword>
<evidence type="ECO:0000259" key="6">
    <source>
        <dbReference type="Pfam" id="PF04198"/>
    </source>
</evidence>
<feature type="domain" description="Sugar-binding" evidence="6">
    <location>
        <begin position="539"/>
        <end position="649"/>
    </location>
</feature>
<dbReference type="SUPFAM" id="SSF100950">
    <property type="entry name" value="NagB/RpiA/CoA transferase-like"/>
    <property type="match status" value="2"/>
</dbReference>
<keyword evidence="3" id="KW-0238">DNA-binding</keyword>
<dbReference type="InterPro" id="IPR037171">
    <property type="entry name" value="NagB/RpiA_transferase-like"/>
</dbReference>
<dbReference type="GO" id="GO:0030246">
    <property type="term" value="F:carbohydrate binding"/>
    <property type="evidence" value="ECO:0007669"/>
    <property type="project" value="InterPro"/>
</dbReference>
<accession>A0A2H5X947</accession>
<feature type="compositionally biased region" description="Basic and acidic residues" evidence="5">
    <location>
        <begin position="666"/>
        <end position="675"/>
    </location>
</feature>
<comment type="caution">
    <text evidence="7">The sequence shown here is derived from an EMBL/GenBank/DDBJ whole genome shotgun (WGS) entry which is preliminary data.</text>
</comment>
<evidence type="ECO:0000256" key="1">
    <source>
        <dbReference type="ARBA" id="ARBA00010466"/>
    </source>
</evidence>
<evidence type="ECO:0000313" key="8">
    <source>
        <dbReference type="Proteomes" id="UP000236173"/>
    </source>
</evidence>
<evidence type="ECO:0000256" key="4">
    <source>
        <dbReference type="ARBA" id="ARBA00023163"/>
    </source>
</evidence>
<keyword evidence="4" id="KW-0804">Transcription</keyword>
<dbReference type="PANTHER" id="PTHR34294">
    <property type="entry name" value="TRANSCRIPTIONAL REGULATOR-RELATED"/>
    <property type="match status" value="1"/>
</dbReference>
<comment type="similarity">
    <text evidence="1">Belongs to the SorC transcriptional regulatory family.</text>
</comment>
<dbReference type="PANTHER" id="PTHR34294:SF1">
    <property type="entry name" value="TRANSCRIPTIONAL REGULATOR LSRR"/>
    <property type="match status" value="1"/>
</dbReference>
<dbReference type="GO" id="GO:0003677">
    <property type="term" value="F:DNA binding"/>
    <property type="evidence" value="ECO:0007669"/>
    <property type="project" value="UniProtKB-KW"/>
</dbReference>
<gene>
    <name evidence="7" type="primary">lsrR_1</name>
    <name evidence="7" type="ORF">HRbin17_00194</name>
</gene>
<sequence>MTISTRAQRLSVRDLYRILALRFAPTSIVRSARAPKEVVERLKNWMPYSQRSPSQLRRLVLQALNDSRTVDLLDVKFHPPVDAPLGEELKRVLQGLKRVIVIPSVADLDEAANERYLGIAAFQNFAHHFVDGTAIGISGGLALQAFLQELDLSRLMSLSLFALNCQGGRQPTSITADILLGELLARHWQTLVAPDAPKPKVTVEPSHLSTDTLDFAFVSVQKPDEALRQKGVAAEVLGYRLTRNGSLFDTAPLCPQVHAIPLSLLQKMVQKGKWVVALATDAEALSATYRAQRAGGLLFNALVTDDRCAVAVLRQMTPRHRLADVPQRQRWWTISQRFRVAHLRYGNSTGHFSNKAVAKRLHLSRKQVPKLLDEAMQGDDDELPLVQLKVKPPSVEHELELALLETWKLKEVRVVPTFDDDEKGYAALGEAAKEFFWQLAEDKDSFCVGISWGRSLLAMVEALALTEVTKRLRRLKELTFVALVHIPPAHSPLLLGTAPSSLLGTLMLRFNASSNTLRSLPFSVSCKTFRSDEPAPLLDAVFTGIGIFGTGKLIEAYSHELGLKVETRKWQGEMLFQFFDRKGRLMPDRWNGKVQALPLTKLQQMVAEGKPVVVIARSEQKAQAVRAAHRAQLFNCLVVDRSLAKALLAGNVRRPFSCGRGSGATERGKRDKGCGARDTALDTSDIL</sequence>
<reference evidence="8" key="1">
    <citation type="submission" date="2017-09" db="EMBL/GenBank/DDBJ databases">
        <title>Metaegenomics of thermophilic ammonia-oxidizing enrichment culture.</title>
        <authorList>
            <person name="Kato S."/>
            <person name="Suzuki K."/>
        </authorList>
    </citation>
    <scope>NUCLEOTIDE SEQUENCE [LARGE SCALE GENOMIC DNA]</scope>
</reference>
<dbReference type="InterPro" id="IPR051054">
    <property type="entry name" value="SorC_transcr_regulators"/>
</dbReference>
<evidence type="ECO:0000256" key="5">
    <source>
        <dbReference type="SAM" id="MobiDB-lite"/>
    </source>
</evidence>
<dbReference type="InterPro" id="IPR007324">
    <property type="entry name" value="Sugar-bd_dom_put"/>
</dbReference>
<evidence type="ECO:0000256" key="3">
    <source>
        <dbReference type="ARBA" id="ARBA00023125"/>
    </source>
</evidence>
<organism evidence="7 8">
    <name type="scientific">Candidatus Fervidibacter japonicus</name>
    <dbReference type="NCBI Taxonomy" id="2035412"/>
    <lineage>
        <taxon>Bacteria</taxon>
        <taxon>Candidatus Fervidibacterota</taxon>
        <taxon>Candidatus Fervidibacter</taxon>
    </lineage>
</organism>
<name>A0A2H5X947_9BACT</name>